<dbReference type="SUPFAM" id="SSF47384">
    <property type="entry name" value="Homodimeric domain of signal transducing histidine kinase"/>
    <property type="match status" value="1"/>
</dbReference>
<proteinExistence type="predicted"/>
<dbReference type="InterPro" id="IPR005467">
    <property type="entry name" value="His_kinase_dom"/>
</dbReference>
<keyword evidence="5" id="KW-0418">Kinase</keyword>
<dbReference type="PRINTS" id="PR00344">
    <property type="entry name" value="BCTRLSENSOR"/>
</dbReference>
<evidence type="ECO:0000259" key="8">
    <source>
        <dbReference type="PROSITE" id="PS50109"/>
    </source>
</evidence>
<dbReference type="InterPro" id="IPR052162">
    <property type="entry name" value="Sensor_kinase/Photoreceptor"/>
</dbReference>
<dbReference type="InterPro" id="IPR036890">
    <property type="entry name" value="HATPase_C_sf"/>
</dbReference>
<feature type="domain" description="PAS" evidence="9">
    <location>
        <begin position="703"/>
        <end position="773"/>
    </location>
</feature>
<comment type="catalytic activity">
    <reaction evidence="1">
        <text>ATP + protein L-histidine = ADP + protein N-phospho-L-histidine.</text>
        <dbReference type="EC" id="2.7.13.3"/>
    </reaction>
</comment>
<dbReference type="Pfam" id="PF12729">
    <property type="entry name" value="4HB_MCP_1"/>
    <property type="match status" value="1"/>
</dbReference>
<evidence type="ECO:0000256" key="6">
    <source>
        <dbReference type="SAM" id="Coils"/>
    </source>
</evidence>
<sequence length="1068" mass="122179">MIDKLKASKKLYLLIIVMTTAIVGIGLYGILELKKMHKRTQTLYADRVFPLQQLTHTQYNYTVGILMTAQRVKTKDISYAEGLELINKAEKSIAADWSSYMTTFLTPQENKLAVQSSALIKQLTKTIQKLKEVLKNDDLLDDSTFIDNELYPQINAVSTKLNRLITLQVRVGSEVYTSSNNAYDTALLESIFLIFLSLVLAFAFSYYLINNVRELIKNLKQNKEKYQSLLSHAGDPVFLLNKRGYFIEVNNSMCQLLGYTEKELLSMHLSQLFSAEDLEKQPLQLDLLEQKRTLLLEKRWLRKDGTRVAVEINTRVFEGIGYLAIARDITARIQTEEALRESERKYRNIFENVQDVFYQTSLEGILLEVSPSITKHLGYAPEEVIGEPTASLYYNLEDRTNALEMIRTDGEFDDYEVTFKSKSGEDVFVSMNARLICDADGKPSHLDGSFRNITERKRIENELAKHKEQLAIFIEHSPASLAMFDTEMRYIATSNRWKHENNASEYDLVGKSHYEIFPDVPQHWRDGHQRCLQGAVEKKEEDSFVHPDGKIDWIRWETRPWYKASGKIGGIIMLTEVITERKNATELFKQQFENSPDIILIINRDFKIESINRGFPGGRTVAELIGLDSISILPEESREIARASVKACLETGLPQESESAMSNGSLVRSRFVPIVFHGEISRVMVIATDITERRQAKEKLKKSEERHRALIENISDTIILINDKVEVIYQSPSFGRSAGFTKEELKGKTILDFMYPADVQKSKEDLQKAKDSPGIPQHIQYRIIHKLGHYIWIEGTMTNLLHNDSVNAYIVIYRDITERKIAEQERTSMTADIIQRNKDLEQFAYIISHNLRAPVANVIGITDLLHLPGLSEIEKEEMMEALSLNVTKLDNVIKDLNHILQVKREVSEKKGVVQLSKLLKDVEASILNMITQENVSITSDFSAIDHLTTLKSYLYSVFFNLIANSIKYKRDGVNPQIEVTSELSGNMVTLIFRDNGLGIDLQKYEDEIFGLYKRFHLHTEGKGIGLFMVKTQVETLGGKISIKSEPNKGSEFIIEFETEESQFQQLTN</sequence>
<dbReference type="InterPro" id="IPR035965">
    <property type="entry name" value="PAS-like_dom_sf"/>
</dbReference>
<dbReference type="CDD" id="cd00082">
    <property type="entry name" value="HisKA"/>
    <property type="match status" value="1"/>
</dbReference>
<keyword evidence="6" id="KW-0175">Coiled coil</keyword>
<feature type="domain" description="PAC" evidence="10">
    <location>
        <begin position="538"/>
        <end position="590"/>
    </location>
</feature>
<feature type="domain" description="PAC" evidence="10">
    <location>
        <begin position="777"/>
        <end position="828"/>
    </location>
</feature>
<keyword evidence="7" id="KW-0472">Membrane</keyword>
<dbReference type="GO" id="GO:0006355">
    <property type="term" value="P:regulation of DNA-templated transcription"/>
    <property type="evidence" value="ECO:0007669"/>
    <property type="project" value="InterPro"/>
</dbReference>
<evidence type="ECO:0000256" key="7">
    <source>
        <dbReference type="SAM" id="Phobius"/>
    </source>
</evidence>
<dbReference type="SMART" id="SM00387">
    <property type="entry name" value="HATPase_c"/>
    <property type="match status" value="1"/>
</dbReference>
<dbReference type="SUPFAM" id="SSF55785">
    <property type="entry name" value="PYP-like sensor domain (PAS domain)"/>
    <property type="match status" value="5"/>
</dbReference>
<dbReference type="Pfam" id="PF08448">
    <property type="entry name" value="PAS_4"/>
    <property type="match status" value="2"/>
</dbReference>
<dbReference type="InterPro" id="IPR013767">
    <property type="entry name" value="PAS_fold"/>
</dbReference>
<evidence type="ECO:0000256" key="5">
    <source>
        <dbReference type="ARBA" id="ARBA00022777"/>
    </source>
</evidence>
<dbReference type="Pfam" id="PF02518">
    <property type="entry name" value="HATPase_c"/>
    <property type="match status" value="1"/>
</dbReference>
<dbReference type="SMART" id="SM00086">
    <property type="entry name" value="PAC"/>
    <property type="match status" value="5"/>
</dbReference>
<evidence type="ECO:0000256" key="1">
    <source>
        <dbReference type="ARBA" id="ARBA00000085"/>
    </source>
</evidence>
<evidence type="ECO:0000256" key="4">
    <source>
        <dbReference type="ARBA" id="ARBA00022679"/>
    </source>
</evidence>
<accession>A0A4R0N3E9</accession>
<evidence type="ECO:0000256" key="3">
    <source>
        <dbReference type="ARBA" id="ARBA00022553"/>
    </source>
</evidence>
<dbReference type="InterPro" id="IPR003594">
    <property type="entry name" value="HATPase_dom"/>
</dbReference>
<dbReference type="RefSeq" id="WP_131552181.1">
    <property type="nucleotide sequence ID" value="NZ_SJSK01000001.1"/>
</dbReference>
<dbReference type="PANTHER" id="PTHR43304">
    <property type="entry name" value="PHYTOCHROME-LIKE PROTEIN CPH1"/>
    <property type="match status" value="1"/>
</dbReference>
<gene>
    <name evidence="11" type="ORF">EZ428_05980</name>
</gene>
<keyword evidence="3" id="KW-0597">Phosphoprotein</keyword>
<dbReference type="EMBL" id="SJSK01000001">
    <property type="protein sequence ID" value="TCC94320.1"/>
    <property type="molecule type" value="Genomic_DNA"/>
</dbReference>
<dbReference type="PANTHER" id="PTHR43304:SF1">
    <property type="entry name" value="PAC DOMAIN-CONTAINING PROTEIN"/>
    <property type="match status" value="1"/>
</dbReference>
<keyword evidence="4" id="KW-0808">Transferase</keyword>
<dbReference type="SUPFAM" id="SSF55874">
    <property type="entry name" value="ATPase domain of HSP90 chaperone/DNA topoisomerase II/histidine kinase"/>
    <property type="match status" value="1"/>
</dbReference>
<reference evidence="11 12" key="1">
    <citation type="submission" date="2019-02" db="EMBL/GenBank/DDBJ databases">
        <title>Pedobacter sp. RP-1-13 sp. nov., isolated from Arctic soil.</title>
        <authorList>
            <person name="Dahal R.H."/>
        </authorList>
    </citation>
    <scope>NUCLEOTIDE SEQUENCE [LARGE SCALE GENOMIC DNA]</scope>
    <source>
        <strain evidence="11 12">RP-1-13</strain>
    </source>
</reference>
<dbReference type="InterPro" id="IPR000700">
    <property type="entry name" value="PAS-assoc_C"/>
</dbReference>
<dbReference type="OrthoDB" id="1522284at2"/>
<evidence type="ECO:0000259" key="10">
    <source>
        <dbReference type="PROSITE" id="PS50113"/>
    </source>
</evidence>
<dbReference type="InterPro" id="IPR003661">
    <property type="entry name" value="HisK_dim/P_dom"/>
</dbReference>
<protein>
    <recommendedName>
        <fullName evidence="2">histidine kinase</fullName>
        <ecNumber evidence="2">2.7.13.3</ecNumber>
    </recommendedName>
</protein>
<dbReference type="GO" id="GO:0000155">
    <property type="term" value="F:phosphorelay sensor kinase activity"/>
    <property type="evidence" value="ECO:0007669"/>
    <property type="project" value="InterPro"/>
</dbReference>
<feature type="domain" description="Histidine kinase" evidence="8">
    <location>
        <begin position="846"/>
        <end position="1060"/>
    </location>
</feature>
<dbReference type="Pfam" id="PF08447">
    <property type="entry name" value="PAS_3"/>
    <property type="match status" value="1"/>
</dbReference>
<feature type="transmembrane region" description="Helical" evidence="7">
    <location>
        <begin position="186"/>
        <end position="209"/>
    </location>
</feature>
<dbReference type="PROSITE" id="PS50112">
    <property type="entry name" value="PAS"/>
    <property type="match status" value="3"/>
</dbReference>
<feature type="domain" description="PAS" evidence="9">
    <location>
        <begin position="222"/>
        <end position="279"/>
    </location>
</feature>
<dbReference type="Gene3D" id="3.30.450.20">
    <property type="entry name" value="PAS domain"/>
    <property type="match status" value="5"/>
</dbReference>
<dbReference type="Gene3D" id="3.30.565.10">
    <property type="entry name" value="Histidine kinase-like ATPase, C-terminal domain"/>
    <property type="match status" value="1"/>
</dbReference>
<dbReference type="Gene3D" id="1.10.287.130">
    <property type="match status" value="1"/>
</dbReference>
<keyword evidence="12" id="KW-1185">Reference proteome</keyword>
<feature type="domain" description="PAC" evidence="10">
    <location>
        <begin position="413"/>
        <end position="465"/>
    </location>
</feature>
<dbReference type="Proteomes" id="UP000292884">
    <property type="component" value="Unassembled WGS sequence"/>
</dbReference>
<dbReference type="SMART" id="SM00091">
    <property type="entry name" value="PAS"/>
    <property type="match status" value="4"/>
</dbReference>
<comment type="caution">
    <text evidence="11">The sequence shown here is derived from an EMBL/GenBank/DDBJ whole genome shotgun (WGS) entry which is preliminary data.</text>
</comment>
<evidence type="ECO:0000256" key="2">
    <source>
        <dbReference type="ARBA" id="ARBA00012438"/>
    </source>
</evidence>
<dbReference type="InterPro" id="IPR004358">
    <property type="entry name" value="Sig_transdc_His_kin-like_C"/>
</dbReference>
<evidence type="ECO:0000259" key="9">
    <source>
        <dbReference type="PROSITE" id="PS50112"/>
    </source>
</evidence>
<dbReference type="EC" id="2.7.13.3" evidence="2"/>
<dbReference type="PROSITE" id="PS50113">
    <property type="entry name" value="PAC"/>
    <property type="match status" value="3"/>
</dbReference>
<dbReference type="NCBIfam" id="TIGR00229">
    <property type="entry name" value="sensory_box"/>
    <property type="match status" value="5"/>
</dbReference>
<dbReference type="PROSITE" id="PS50109">
    <property type="entry name" value="HIS_KIN"/>
    <property type="match status" value="1"/>
</dbReference>
<dbReference type="InterPro" id="IPR001610">
    <property type="entry name" value="PAC"/>
</dbReference>
<dbReference type="AlphaFoldDB" id="A0A4R0N3E9"/>
<dbReference type="Pfam" id="PF00989">
    <property type="entry name" value="PAS"/>
    <property type="match status" value="2"/>
</dbReference>
<dbReference type="CDD" id="cd00130">
    <property type="entry name" value="PAS"/>
    <property type="match status" value="3"/>
</dbReference>
<feature type="transmembrane region" description="Helical" evidence="7">
    <location>
        <begin position="12"/>
        <end position="31"/>
    </location>
</feature>
<keyword evidence="7" id="KW-0812">Transmembrane</keyword>
<keyword evidence="7" id="KW-1133">Transmembrane helix</keyword>
<feature type="coiled-coil region" evidence="6">
    <location>
        <begin position="686"/>
        <end position="713"/>
    </location>
</feature>
<feature type="domain" description="PAS" evidence="9">
    <location>
        <begin position="342"/>
        <end position="407"/>
    </location>
</feature>
<dbReference type="InterPro" id="IPR013655">
    <property type="entry name" value="PAS_fold_3"/>
</dbReference>
<dbReference type="InterPro" id="IPR036097">
    <property type="entry name" value="HisK_dim/P_sf"/>
</dbReference>
<organism evidence="11 12">
    <name type="scientific">Pedobacter frigiditerrae</name>
    <dbReference type="NCBI Taxonomy" id="2530452"/>
    <lineage>
        <taxon>Bacteria</taxon>
        <taxon>Pseudomonadati</taxon>
        <taxon>Bacteroidota</taxon>
        <taxon>Sphingobacteriia</taxon>
        <taxon>Sphingobacteriales</taxon>
        <taxon>Sphingobacteriaceae</taxon>
        <taxon>Pedobacter</taxon>
    </lineage>
</organism>
<dbReference type="InterPro" id="IPR013656">
    <property type="entry name" value="PAS_4"/>
</dbReference>
<dbReference type="InterPro" id="IPR000014">
    <property type="entry name" value="PAS"/>
</dbReference>
<name>A0A4R0N3E9_9SPHI</name>
<evidence type="ECO:0000313" key="12">
    <source>
        <dbReference type="Proteomes" id="UP000292884"/>
    </source>
</evidence>
<evidence type="ECO:0000313" key="11">
    <source>
        <dbReference type="EMBL" id="TCC94320.1"/>
    </source>
</evidence>
<dbReference type="InterPro" id="IPR024478">
    <property type="entry name" value="HlyB_4HB_MCP"/>
</dbReference>